<evidence type="ECO:0000256" key="1">
    <source>
        <dbReference type="SAM" id="MobiDB-lite"/>
    </source>
</evidence>
<reference evidence="2" key="1">
    <citation type="journal article" date="2019" name="bioRxiv">
        <title>The Genome of the Zebra Mussel, Dreissena polymorpha: A Resource for Invasive Species Research.</title>
        <authorList>
            <person name="McCartney M.A."/>
            <person name="Auch B."/>
            <person name="Kono T."/>
            <person name="Mallez S."/>
            <person name="Zhang Y."/>
            <person name="Obille A."/>
            <person name="Becker A."/>
            <person name="Abrahante J.E."/>
            <person name="Garbe J."/>
            <person name="Badalamenti J.P."/>
            <person name="Herman A."/>
            <person name="Mangelson H."/>
            <person name="Liachko I."/>
            <person name="Sullivan S."/>
            <person name="Sone E.D."/>
            <person name="Koren S."/>
            <person name="Silverstein K.A.T."/>
            <person name="Beckman K.B."/>
            <person name="Gohl D.M."/>
        </authorList>
    </citation>
    <scope>NUCLEOTIDE SEQUENCE</scope>
    <source>
        <strain evidence="2">Duluth1</strain>
        <tissue evidence="2">Whole animal</tissue>
    </source>
</reference>
<dbReference type="Proteomes" id="UP000828390">
    <property type="component" value="Unassembled WGS sequence"/>
</dbReference>
<protein>
    <submittedName>
        <fullName evidence="2">Uncharacterized protein</fullName>
    </submittedName>
</protein>
<proteinExistence type="predicted"/>
<keyword evidence="3" id="KW-1185">Reference proteome</keyword>
<evidence type="ECO:0000313" key="2">
    <source>
        <dbReference type="EMBL" id="KAH3824941.1"/>
    </source>
</evidence>
<organism evidence="2 3">
    <name type="scientific">Dreissena polymorpha</name>
    <name type="common">Zebra mussel</name>
    <name type="synonym">Mytilus polymorpha</name>
    <dbReference type="NCBI Taxonomy" id="45954"/>
    <lineage>
        <taxon>Eukaryota</taxon>
        <taxon>Metazoa</taxon>
        <taxon>Spiralia</taxon>
        <taxon>Lophotrochozoa</taxon>
        <taxon>Mollusca</taxon>
        <taxon>Bivalvia</taxon>
        <taxon>Autobranchia</taxon>
        <taxon>Heteroconchia</taxon>
        <taxon>Euheterodonta</taxon>
        <taxon>Imparidentia</taxon>
        <taxon>Neoheterodontei</taxon>
        <taxon>Myida</taxon>
        <taxon>Dreissenoidea</taxon>
        <taxon>Dreissenidae</taxon>
        <taxon>Dreissena</taxon>
    </lineage>
</organism>
<feature type="region of interest" description="Disordered" evidence="1">
    <location>
        <begin position="1"/>
        <end position="36"/>
    </location>
</feature>
<comment type="caution">
    <text evidence="2">The sequence shown here is derived from an EMBL/GenBank/DDBJ whole genome shotgun (WGS) entry which is preliminary data.</text>
</comment>
<dbReference type="AlphaFoldDB" id="A0A9D4GWG3"/>
<feature type="compositionally biased region" description="Basic and acidic residues" evidence="1">
    <location>
        <begin position="1"/>
        <end position="18"/>
    </location>
</feature>
<accession>A0A9D4GWG3</accession>
<gene>
    <name evidence="2" type="ORF">DPMN_126801</name>
</gene>
<reference evidence="2" key="2">
    <citation type="submission" date="2020-11" db="EMBL/GenBank/DDBJ databases">
        <authorList>
            <person name="McCartney M.A."/>
            <person name="Auch B."/>
            <person name="Kono T."/>
            <person name="Mallez S."/>
            <person name="Becker A."/>
            <person name="Gohl D.M."/>
            <person name="Silverstein K.A.T."/>
            <person name="Koren S."/>
            <person name="Bechman K.B."/>
            <person name="Herman A."/>
            <person name="Abrahante J.E."/>
            <person name="Garbe J."/>
        </authorList>
    </citation>
    <scope>NUCLEOTIDE SEQUENCE</scope>
    <source>
        <strain evidence="2">Duluth1</strain>
        <tissue evidence="2">Whole animal</tissue>
    </source>
</reference>
<evidence type="ECO:0000313" key="3">
    <source>
        <dbReference type="Proteomes" id="UP000828390"/>
    </source>
</evidence>
<name>A0A9D4GWG3_DREPO</name>
<dbReference type="EMBL" id="JAIWYP010000005">
    <property type="protein sequence ID" value="KAH3824941.1"/>
    <property type="molecule type" value="Genomic_DNA"/>
</dbReference>
<sequence>MERRTEPVGGEMEKRMEPVGEEIEERTERVGGEMEGEEEFVLQVEESDDGNISDGMISYLISVLIQLVRLLPYSDFCSLGDLRELS</sequence>